<protein>
    <submittedName>
        <fullName evidence="1">Uncharacterized protein</fullName>
    </submittedName>
</protein>
<name>A0A2T4ULX5_9ACTN</name>
<comment type="caution">
    <text evidence="1">The sequence shown here is derived from an EMBL/GenBank/DDBJ whole genome shotgun (WGS) entry which is preliminary data.</text>
</comment>
<dbReference type="AlphaFoldDB" id="A0A2T4ULX5"/>
<accession>A0A2T4ULX5</accession>
<evidence type="ECO:0000313" key="2">
    <source>
        <dbReference type="Proteomes" id="UP000240739"/>
    </source>
</evidence>
<dbReference type="RefSeq" id="WP_107568908.1">
    <property type="nucleotide sequence ID" value="NZ_PYYB01000001.1"/>
</dbReference>
<reference evidence="1 2" key="1">
    <citation type="submission" date="2018-03" db="EMBL/GenBank/DDBJ databases">
        <title>Aquarubrobacter algicola gen. nov., sp. nov., a novel actinobacterium isolated from shallow eutrophic lake during the end of cyanobacterial harmful algal blooms.</title>
        <authorList>
            <person name="Chun S.J."/>
        </authorList>
    </citation>
    <scope>NUCLEOTIDE SEQUENCE [LARGE SCALE GENOMIC DNA]</scope>
    <source>
        <strain evidence="1 2">Seoho-28</strain>
    </source>
</reference>
<keyword evidence="2" id="KW-1185">Reference proteome</keyword>
<evidence type="ECO:0000313" key="1">
    <source>
        <dbReference type="EMBL" id="PTL60263.1"/>
    </source>
</evidence>
<gene>
    <name evidence="1" type="ORF">C7Y72_11750</name>
</gene>
<dbReference type="EMBL" id="PYYB01000001">
    <property type="protein sequence ID" value="PTL60263.1"/>
    <property type="molecule type" value="Genomic_DNA"/>
</dbReference>
<sequence length="75" mass="8185">MSPLDYPDPAERLAADETDRALAQLLGDYVTRRAHRTTPEVLDLLTAAGEHGHQAISQMRDLIAFYEALHPGGAS</sequence>
<organism evidence="1 2">
    <name type="scientific">Paraconexibacter algicola</name>
    <dbReference type="NCBI Taxonomy" id="2133960"/>
    <lineage>
        <taxon>Bacteria</taxon>
        <taxon>Bacillati</taxon>
        <taxon>Actinomycetota</taxon>
        <taxon>Thermoleophilia</taxon>
        <taxon>Solirubrobacterales</taxon>
        <taxon>Paraconexibacteraceae</taxon>
        <taxon>Paraconexibacter</taxon>
    </lineage>
</organism>
<proteinExistence type="predicted"/>
<dbReference type="Proteomes" id="UP000240739">
    <property type="component" value="Unassembled WGS sequence"/>
</dbReference>